<dbReference type="eggNOG" id="ENOG502R1IB">
    <property type="taxonomic scope" value="Eukaryota"/>
</dbReference>
<accession>R0G144</accession>
<dbReference type="Gene3D" id="1.20.1280.50">
    <property type="match status" value="1"/>
</dbReference>
<evidence type="ECO:0000313" key="2">
    <source>
        <dbReference type="EMBL" id="EOA28931.1"/>
    </source>
</evidence>
<evidence type="ECO:0000259" key="1">
    <source>
        <dbReference type="PROSITE" id="PS50181"/>
    </source>
</evidence>
<dbReference type="KEGG" id="crb:17890322"/>
<dbReference type="AlphaFoldDB" id="R0G144"/>
<keyword evidence="3" id="KW-1185">Reference proteome</keyword>
<dbReference type="PANTHER" id="PTHR31672:SF13">
    <property type="entry name" value="F-BOX PROTEIN CPR30-LIKE"/>
    <property type="match status" value="1"/>
</dbReference>
<feature type="non-terminal residue" evidence="2">
    <location>
        <position position="347"/>
    </location>
</feature>
<dbReference type="Proteomes" id="UP000029121">
    <property type="component" value="Unassembled WGS sequence"/>
</dbReference>
<gene>
    <name evidence="2" type="ORF">CARUB_v10025179mg</name>
</gene>
<dbReference type="InterPro" id="IPR036047">
    <property type="entry name" value="F-box-like_dom_sf"/>
</dbReference>
<sequence>MGMTDLSRDMLENILSRLPVESLRELRFTCKLWNTLFKDRRFIKNRFHKAAMEVIVLMRSSVSTLIVDMTHMSEGSNYAGIGFHILNGGISNFYSNEITISGMFHCDGLLLLQTMKTDTNKLVVWNPCSKGTRWIELMNHDRSGIFALGYHNDLCDSYKVLSILDYDPKPEVHIYEINSDSWRPLDDDVPLGCMIKSRGVSLLGNTYWIASQVKELLLLSFDFTTETFGCLNLPLERLGFKSLGLSVVKDEQLAILQQCLDTSRVEIWVATNDKIDQTKVLSWTKLLAVDLDTCYEEHKFTCDVSFFIDEEKTVAVCWDRESLHIFGEDHPHEYIPCGDSSQLHPRE</sequence>
<protein>
    <recommendedName>
        <fullName evidence="1">F-box domain-containing protein</fullName>
    </recommendedName>
</protein>
<dbReference type="PANTHER" id="PTHR31672">
    <property type="entry name" value="BNACNNG10540D PROTEIN"/>
    <property type="match status" value="1"/>
</dbReference>
<dbReference type="SUPFAM" id="SSF81383">
    <property type="entry name" value="F-box domain"/>
    <property type="match status" value="1"/>
</dbReference>
<evidence type="ECO:0000313" key="3">
    <source>
        <dbReference type="Proteomes" id="UP000029121"/>
    </source>
</evidence>
<dbReference type="InterPro" id="IPR001810">
    <property type="entry name" value="F-box_dom"/>
</dbReference>
<dbReference type="InterPro" id="IPR050796">
    <property type="entry name" value="SCF_F-box_component"/>
</dbReference>
<dbReference type="OrthoDB" id="1106955at2759"/>
<feature type="domain" description="F-box" evidence="1">
    <location>
        <begin position="1"/>
        <end position="46"/>
    </location>
</feature>
<organism evidence="2 3">
    <name type="scientific">Capsella rubella</name>
    <dbReference type="NCBI Taxonomy" id="81985"/>
    <lineage>
        <taxon>Eukaryota</taxon>
        <taxon>Viridiplantae</taxon>
        <taxon>Streptophyta</taxon>
        <taxon>Embryophyta</taxon>
        <taxon>Tracheophyta</taxon>
        <taxon>Spermatophyta</taxon>
        <taxon>Magnoliopsida</taxon>
        <taxon>eudicotyledons</taxon>
        <taxon>Gunneridae</taxon>
        <taxon>Pentapetalae</taxon>
        <taxon>rosids</taxon>
        <taxon>malvids</taxon>
        <taxon>Brassicales</taxon>
        <taxon>Brassicaceae</taxon>
        <taxon>Camelineae</taxon>
        <taxon>Capsella</taxon>
    </lineage>
</organism>
<dbReference type="EMBL" id="KB870808">
    <property type="protein sequence ID" value="EOA28931.1"/>
    <property type="molecule type" value="Genomic_DNA"/>
</dbReference>
<name>R0G144_9BRAS</name>
<dbReference type="STRING" id="81985.R0G144"/>
<proteinExistence type="predicted"/>
<dbReference type="Pfam" id="PF07734">
    <property type="entry name" value="FBA_1"/>
    <property type="match status" value="1"/>
</dbReference>
<reference evidence="3" key="1">
    <citation type="journal article" date="2013" name="Nat. Genet.">
        <title>The Capsella rubella genome and the genomic consequences of rapid mating system evolution.</title>
        <authorList>
            <person name="Slotte T."/>
            <person name="Hazzouri K.M."/>
            <person name="Agren J.A."/>
            <person name="Koenig D."/>
            <person name="Maumus F."/>
            <person name="Guo Y.L."/>
            <person name="Steige K."/>
            <person name="Platts A.E."/>
            <person name="Escobar J.S."/>
            <person name="Newman L.K."/>
            <person name="Wang W."/>
            <person name="Mandakova T."/>
            <person name="Vello E."/>
            <person name="Smith L.M."/>
            <person name="Henz S.R."/>
            <person name="Steffen J."/>
            <person name="Takuno S."/>
            <person name="Brandvain Y."/>
            <person name="Coop G."/>
            <person name="Andolfatto P."/>
            <person name="Hu T.T."/>
            <person name="Blanchette M."/>
            <person name="Clark R.M."/>
            <person name="Quesneville H."/>
            <person name="Nordborg M."/>
            <person name="Gaut B.S."/>
            <person name="Lysak M.A."/>
            <person name="Jenkins J."/>
            <person name="Grimwood J."/>
            <person name="Chapman J."/>
            <person name="Prochnik S."/>
            <person name="Shu S."/>
            <person name="Rokhsar D."/>
            <person name="Schmutz J."/>
            <person name="Weigel D."/>
            <person name="Wright S.I."/>
        </authorList>
    </citation>
    <scope>NUCLEOTIDE SEQUENCE [LARGE SCALE GENOMIC DNA]</scope>
    <source>
        <strain evidence="3">cv. Monte Gargano</strain>
    </source>
</reference>
<dbReference type="NCBIfam" id="TIGR01640">
    <property type="entry name" value="F_box_assoc_1"/>
    <property type="match status" value="1"/>
</dbReference>
<dbReference type="Pfam" id="PF00646">
    <property type="entry name" value="F-box"/>
    <property type="match status" value="1"/>
</dbReference>
<dbReference type="PROSITE" id="PS50181">
    <property type="entry name" value="FBOX"/>
    <property type="match status" value="1"/>
</dbReference>
<dbReference type="InterPro" id="IPR006527">
    <property type="entry name" value="F-box-assoc_dom_typ1"/>
</dbReference>
<dbReference type="SMART" id="SM00256">
    <property type="entry name" value="FBOX"/>
    <property type="match status" value="1"/>
</dbReference>
<dbReference type="InterPro" id="IPR017451">
    <property type="entry name" value="F-box-assoc_interact_dom"/>
</dbReference>